<dbReference type="Proteomes" id="UP001596113">
    <property type="component" value="Unassembled WGS sequence"/>
</dbReference>
<evidence type="ECO:0000313" key="3">
    <source>
        <dbReference type="EMBL" id="MFC5405012.1"/>
    </source>
</evidence>
<accession>A0ABW0HYR0</accession>
<dbReference type="GO" id="GO:0016787">
    <property type="term" value="F:hydrolase activity"/>
    <property type="evidence" value="ECO:0007669"/>
    <property type="project" value="UniProtKB-KW"/>
</dbReference>
<protein>
    <submittedName>
        <fullName evidence="3">UDP-2,4-diacetamido-2,4, 6-trideoxy-beta-L-altropyranose hydrolase</fullName>
        <ecNumber evidence="3">3.6.1.57</ecNumber>
    </submittedName>
</protein>
<dbReference type="InterPro" id="IPR020023">
    <property type="entry name" value="PseG"/>
</dbReference>
<dbReference type="PANTHER" id="PTHR21015">
    <property type="entry name" value="UDP-N-ACETYLGLUCOSAMINE--N-ACETYLMURAMYL-(PENTAPEPTIDE) PYROPHOSPHORYL-UNDECAPRENOL N-ACETYLGLUCOSAMINE TRANSFERASE 1"/>
    <property type="match status" value="1"/>
</dbReference>
<dbReference type="PANTHER" id="PTHR21015:SF22">
    <property type="entry name" value="GLYCOSYLTRANSFERASE"/>
    <property type="match status" value="1"/>
</dbReference>
<feature type="domain" description="Glycosyl transferase family 28 C-terminal" evidence="2">
    <location>
        <begin position="196"/>
        <end position="292"/>
    </location>
</feature>
<proteinExistence type="predicted"/>
<evidence type="ECO:0000259" key="2">
    <source>
        <dbReference type="Pfam" id="PF04101"/>
    </source>
</evidence>
<evidence type="ECO:0000256" key="1">
    <source>
        <dbReference type="ARBA" id="ARBA00023136"/>
    </source>
</evidence>
<gene>
    <name evidence="3" type="primary">pseG</name>
    <name evidence="3" type="ORF">ACFPOF_19900</name>
</gene>
<dbReference type="InterPro" id="IPR007235">
    <property type="entry name" value="Glyco_trans_28_C"/>
</dbReference>
<comment type="caution">
    <text evidence="3">The sequence shown here is derived from an EMBL/GenBank/DDBJ whole genome shotgun (WGS) entry which is preliminary data.</text>
</comment>
<dbReference type="NCBIfam" id="TIGR03590">
    <property type="entry name" value="PseG"/>
    <property type="match status" value="1"/>
</dbReference>
<keyword evidence="4" id="KW-1185">Reference proteome</keyword>
<dbReference type="SUPFAM" id="SSF53756">
    <property type="entry name" value="UDP-Glycosyltransferase/glycogen phosphorylase"/>
    <property type="match status" value="1"/>
</dbReference>
<dbReference type="Gene3D" id="3.40.50.11190">
    <property type="match status" value="1"/>
</dbReference>
<keyword evidence="3" id="KW-0378">Hydrolase</keyword>
<reference evidence="4" key="1">
    <citation type="journal article" date="2019" name="Int. J. Syst. Evol. Microbiol.">
        <title>The Global Catalogue of Microorganisms (GCM) 10K type strain sequencing project: providing services to taxonomists for standard genome sequencing and annotation.</title>
        <authorList>
            <consortium name="The Broad Institute Genomics Platform"/>
            <consortium name="The Broad Institute Genome Sequencing Center for Infectious Disease"/>
            <person name="Wu L."/>
            <person name="Ma J."/>
        </authorList>
    </citation>
    <scope>NUCLEOTIDE SEQUENCE [LARGE SCALE GENOMIC DNA]</scope>
    <source>
        <strain evidence="4">CGMCC 1.18575</strain>
    </source>
</reference>
<evidence type="ECO:0000313" key="4">
    <source>
        <dbReference type="Proteomes" id="UP001596113"/>
    </source>
</evidence>
<dbReference type="EC" id="3.6.1.57" evidence="3"/>
<dbReference type="EMBL" id="JBHSMI010000028">
    <property type="protein sequence ID" value="MFC5405012.1"/>
    <property type="molecule type" value="Genomic_DNA"/>
</dbReference>
<dbReference type="Pfam" id="PF04101">
    <property type="entry name" value="Glyco_tran_28_C"/>
    <property type="match status" value="1"/>
</dbReference>
<name>A0ABW0HYR0_9BACL</name>
<keyword evidence="1" id="KW-0472">Membrane</keyword>
<dbReference type="Gene3D" id="3.40.50.2000">
    <property type="entry name" value="Glycogen Phosphorylase B"/>
    <property type="match status" value="1"/>
</dbReference>
<sequence length="347" mass="37947">MNVWIRADAGSDIGTGHVMRCLTLADRLKGNANLSFVCQERPGDLIAYIREKGFAVHSFRSATGSWEEDSDYTLGAIRQSDQSVDRFVVDHYGLASEYETRIRTEVGKLMAIDDLADRAHECDWLLDQNPYADAKSRYENLVNGECVTLLGPSYALLRPDFARTKEKVYRTGKVDRLLVSFGGADLTNEATKTLRAIVRVRERTGKQLPVSVLAGRINPHAESIRELCAGLPDVRYFAHAENVAELMAMSDLAIGSGGTTTWERCCVGLPALVVTTADNQVELSVHAAKLGVIGLLGANGNVDEERIADALIARLEDKEGTRKMSEAGMALVDGIGADRIMKELLTC</sequence>
<dbReference type="RefSeq" id="WP_378135818.1">
    <property type="nucleotide sequence ID" value="NZ_JBHSMI010000028.1"/>
</dbReference>
<organism evidence="3 4">
    <name type="scientific">Cohnella soli</name>
    <dbReference type="NCBI Taxonomy" id="425005"/>
    <lineage>
        <taxon>Bacteria</taxon>
        <taxon>Bacillati</taxon>
        <taxon>Bacillota</taxon>
        <taxon>Bacilli</taxon>
        <taxon>Bacillales</taxon>
        <taxon>Paenibacillaceae</taxon>
        <taxon>Cohnella</taxon>
    </lineage>
</organism>